<sequence length="244" mass="27860">MKPNLIYGKHAVEEFLNKHPKMIKFIYVKNINEFDGNNNINEFNIKVIKKNEIDLNKMFDEVVNHQNVIAEVKEYNYKPFGEIKNSFAKRDKDLILILDQIHDPYNFGAIIRSATLLGVKNIVIMDHKQVMVTPTVVKTSAGSVYDLEISKVSNLNNVIAELKKQGYWIYSSNLNKNAQDIRDVDFAQKTALIIGNEQYGVSDLLTKNSDLNIFIPSTKIIDSYNVSVATGILLYEIGKKIKLF</sequence>
<dbReference type="NCBIfam" id="TIGR00186">
    <property type="entry name" value="rRNA_methyl_3"/>
    <property type="match status" value="1"/>
</dbReference>
<dbReference type="SMART" id="SM00967">
    <property type="entry name" value="SpoU_sub_bind"/>
    <property type="match status" value="1"/>
</dbReference>
<evidence type="ECO:0000256" key="2">
    <source>
        <dbReference type="ARBA" id="ARBA00022603"/>
    </source>
</evidence>
<dbReference type="OrthoDB" id="9794400at2"/>
<dbReference type="Pfam" id="PF00588">
    <property type="entry name" value="SpoU_methylase"/>
    <property type="match status" value="1"/>
</dbReference>
<evidence type="ECO:0000256" key="3">
    <source>
        <dbReference type="ARBA" id="ARBA00022679"/>
    </source>
</evidence>
<dbReference type="InterPro" id="IPR001537">
    <property type="entry name" value="SpoU_MeTrfase"/>
</dbReference>
<dbReference type="InterPro" id="IPR004441">
    <property type="entry name" value="rRNA_MeTrfase_TrmH"/>
</dbReference>
<dbReference type="GO" id="GO:0006396">
    <property type="term" value="P:RNA processing"/>
    <property type="evidence" value="ECO:0007669"/>
    <property type="project" value="InterPro"/>
</dbReference>
<proteinExistence type="inferred from homology"/>
<name>A0A2K8NST6_9MOLU</name>
<dbReference type="Gene3D" id="3.30.1330.30">
    <property type="match status" value="1"/>
</dbReference>
<comment type="similarity">
    <text evidence="1">Belongs to the class IV-like SAM-binding methyltransferase superfamily. RNA methyltransferase TrmH family.</text>
</comment>
<protein>
    <submittedName>
        <fullName evidence="5">23S rRNA (Guanosine2251-2'-O)-methyltransferase</fullName>
    </submittedName>
</protein>
<evidence type="ECO:0000313" key="5">
    <source>
        <dbReference type="EMBL" id="ATZ16859.1"/>
    </source>
</evidence>
<keyword evidence="6" id="KW-1185">Reference proteome</keyword>
<dbReference type="InterPro" id="IPR029026">
    <property type="entry name" value="tRNA_m1G_MTases_N"/>
</dbReference>
<dbReference type="AlphaFoldDB" id="A0A2K8NST6"/>
<dbReference type="PANTHER" id="PTHR46429">
    <property type="entry name" value="23S RRNA (GUANOSINE-2'-O-)-METHYLTRANSFERASE RLMB"/>
    <property type="match status" value="1"/>
</dbReference>
<evidence type="ECO:0000313" key="6">
    <source>
        <dbReference type="Proteomes" id="UP000232063"/>
    </source>
</evidence>
<dbReference type="SUPFAM" id="SSF55315">
    <property type="entry name" value="L30e-like"/>
    <property type="match status" value="1"/>
</dbReference>
<dbReference type="SUPFAM" id="SSF75217">
    <property type="entry name" value="alpha/beta knot"/>
    <property type="match status" value="1"/>
</dbReference>
<keyword evidence="2 5" id="KW-0489">Methyltransferase</keyword>
<dbReference type="PANTHER" id="PTHR46429:SF1">
    <property type="entry name" value="23S RRNA (GUANOSINE-2'-O-)-METHYLTRANSFERASE RLMB"/>
    <property type="match status" value="1"/>
</dbReference>
<organism evidence="5 6">
    <name type="scientific">Williamsoniiplasma luminosum</name>
    <dbReference type="NCBI Taxonomy" id="214888"/>
    <lineage>
        <taxon>Bacteria</taxon>
        <taxon>Bacillati</taxon>
        <taxon>Mycoplasmatota</taxon>
        <taxon>Mollicutes</taxon>
        <taxon>Entomoplasmatales</taxon>
        <taxon>Williamsoniiplasma</taxon>
    </lineage>
</organism>
<dbReference type="GO" id="GO:0008173">
    <property type="term" value="F:RNA methyltransferase activity"/>
    <property type="evidence" value="ECO:0007669"/>
    <property type="project" value="InterPro"/>
</dbReference>
<dbReference type="Pfam" id="PF08032">
    <property type="entry name" value="SpoU_sub_bind"/>
    <property type="match status" value="1"/>
</dbReference>
<dbReference type="GO" id="GO:0005829">
    <property type="term" value="C:cytosol"/>
    <property type="evidence" value="ECO:0007669"/>
    <property type="project" value="TreeGrafter"/>
</dbReference>
<dbReference type="KEGG" id="elj:ELUMI_v1c01330"/>
<dbReference type="Gene3D" id="3.40.1280.10">
    <property type="match status" value="1"/>
</dbReference>
<dbReference type="InterPro" id="IPR013123">
    <property type="entry name" value="SpoU_subst-bd"/>
</dbReference>
<dbReference type="GO" id="GO:0032259">
    <property type="term" value="P:methylation"/>
    <property type="evidence" value="ECO:0007669"/>
    <property type="project" value="UniProtKB-KW"/>
</dbReference>
<gene>
    <name evidence="5" type="primary">rlmB</name>
    <name evidence="5" type="ORF">ELUMI_v1c01330</name>
</gene>
<dbReference type="EMBL" id="CP024963">
    <property type="protein sequence ID" value="ATZ16859.1"/>
    <property type="molecule type" value="Genomic_DNA"/>
</dbReference>
<reference evidence="5 6" key="1">
    <citation type="submission" date="2017-11" db="EMBL/GenBank/DDBJ databases">
        <title>Genome sequence of Entomoplasma luminosum PIMN-1 (ATCC 49195).</title>
        <authorList>
            <person name="Lo W.-S."/>
            <person name="Gasparich G.E."/>
            <person name="Kuo C.-H."/>
        </authorList>
    </citation>
    <scope>NUCLEOTIDE SEQUENCE [LARGE SCALE GENOMIC DNA]</scope>
    <source>
        <strain evidence="5 6">PIMN-1</strain>
    </source>
</reference>
<dbReference type="GO" id="GO:0003723">
    <property type="term" value="F:RNA binding"/>
    <property type="evidence" value="ECO:0007669"/>
    <property type="project" value="InterPro"/>
</dbReference>
<evidence type="ECO:0000256" key="1">
    <source>
        <dbReference type="ARBA" id="ARBA00007228"/>
    </source>
</evidence>
<feature type="domain" description="RNA 2-O ribose methyltransferase substrate binding" evidence="4">
    <location>
        <begin position="5"/>
        <end position="78"/>
    </location>
</feature>
<evidence type="ECO:0000259" key="4">
    <source>
        <dbReference type="SMART" id="SM00967"/>
    </source>
</evidence>
<dbReference type="RefSeq" id="WP_025734399.1">
    <property type="nucleotide sequence ID" value="NZ_CP024963.1"/>
</dbReference>
<dbReference type="CDD" id="cd18103">
    <property type="entry name" value="SpoU-like_RlmB"/>
    <property type="match status" value="1"/>
</dbReference>
<keyword evidence="3 5" id="KW-0808">Transferase</keyword>
<accession>A0A2K8NST6</accession>
<dbReference type="InterPro" id="IPR029064">
    <property type="entry name" value="Ribosomal_eL30-like_sf"/>
</dbReference>
<dbReference type="InterPro" id="IPR029028">
    <property type="entry name" value="Alpha/beta_knot_MTases"/>
</dbReference>
<dbReference type="Proteomes" id="UP000232063">
    <property type="component" value="Chromosome"/>
</dbReference>